<dbReference type="RefSeq" id="WP_147275216.1">
    <property type="nucleotide sequence ID" value="NZ_QPJY01000003.1"/>
</dbReference>
<dbReference type="PROSITE" id="PS51257">
    <property type="entry name" value="PROKAR_LIPOPROTEIN"/>
    <property type="match status" value="1"/>
</dbReference>
<sequence length="180" mass="19973">MKPRLFPALLAWLLLATGCSTVATLQPLGEDPVALPEEAWAGTWIHKDGAVTIRVVNPAQGLLEVGWVEESGGRLAMESYTVQLRRSAGWTFGNLEAEGEPGRYLWARVEKEGNQVIVWRPDPGKFKRLVEEGRLPGSVTEDDDVVLQPLSAEQMELLTSEREGVLLEWDDPVVFTRLVP</sequence>
<dbReference type="EMBL" id="QPJY01000003">
    <property type="protein sequence ID" value="RCX31339.1"/>
    <property type="molecule type" value="Genomic_DNA"/>
</dbReference>
<feature type="signal peptide" evidence="1">
    <location>
        <begin position="1"/>
        <end position="22"/>
    </location>
</feature>
<proteinExistence type="predicted"/>
<dbReference type="OrthoDB" id="9814791at2"/>
<comment type="caution">
    <text evidence="2">The sequence shown here is derived from an EMBL/GenBank/DDBJ whole genome shotgun (WGS) entry which is preliminary data.</text>
</comment>
<organism evidence="2 3">
    <name type="scientific">Thioalbus denitrificans</name>
    <dbReference type="NCBI Taxonomy" id="547122"/>
    <lineage>
        <taxon>Bacteria</taxon>
        <taxon>Pseudomonadati</taxon>
        <taxon>Pseudomonadota</taxon>
        <taxon>Gammaproteobacteria</taxon>
        <taxon>Chromatiales</taxon>
        <taxon>Ectothiorhodospiraceae</taxon>
        <taxon>Thioalbus</taxon>
    </lineage>
</organism>
<protein>
    <submittedName>
        <fullName evidence="2">Uncharacterized protein</fullName>
    </submittedName>
</protein>
<evidence type="ECO:0000313" key="2">
    <source>
        <dbReference type="EMBL" id="RCX31339.1"/>
    </source>
</evidence>
<keyword evidence="1" id="KW-0732">Signal</keyword>
<dbReference type="Proteomes" id="UP000252707">
    <property type="component" value="Unassembled WGS sequence"/>
</dbReference>
<name>A0A369CBR9_9GAMM</name>
<keyword evidence="3" id="KW-1185">Reference proteome</keyword>
<accession>A0A369CBR9</accession>
<dbReference type="AlphaFoldDB" id="A0A369CBR9"/>
<feature type="chain" id="PRO_5016778892" evidence="1">
    <location>
        <begin position="23"/>
        <end position="180"/>
    </location>
</feature>
<evidence type="ECO:0000313" key="3">
    <source>
        <dbReference type="Proteomes" id="UP000252707"/>
    </source>
</evidence>
<evidence type="ECO:0000256" key="1">
    <source>
        <dbReference type="SAM" id="SignalP"/>
    </source>
</evidence>
<reference evidence="2 3" key="1">
    <citation type="submission" date="2018-07" db="EMBL/GenBank/DDBJ databases">
        <title>Genomic Encyclopedia of Type Strains, Phase IV (KMG-IV): sequencing the most valuable type-strain genomes for metagenomic binning, comparative biology and taxonomic classification.</title>
        <authorList>
            <person name="Goeker M."/>
        </authorList>
    </citation>
    <scope>NUCLEOTIDE SEQUENCE [LARGE SCALE GENOMIC DNA]</scope>
    <source>
        <strain evidence="2 3">DSM 26407</strain>
    </source>
</reference>
<gene>
    <name evidence="2" type="ORF">DFQ59_103307</name>
</gene>